<dbReference type="GO" id="GO:0044780">
    <property type="term" value="P:bacterial-type flagellum assembly"/>
    <property type="evidence" value="ECO:0007669"/>
    <property type="project" value="InterPro"/>
</dbReference>
<dbReference type="RefSeq" id="WP_077276663.1">
    <property type="nucleotide sequence ID" value="NZ_CP019609.1"/>
</dbReference>
<keyword evidence="14" id="KW-0969">Cilium</keyword>
<dbReference type="AlphaFoldDB" id="A0A1Q2D8E7"/>
<gene>
    <name evidence="12" type="primary">flhB</name>
    <name evidence="14" type="ORF">BW732_10425</name>
</gene>
<keyword evidence="15" id="KW-1185">Reference proteome</keyword>
<keyword evidence="14" id="KW-0282">Flagellum</keyword>
<name>A0A1Q2D8E7_9ENTE</name>
<dbReference type="Proteomes" id="UP000188246">
    <property type="component" value="Chromosome"/>
</dbReference>
<dbReference type="InterPro" id="IPR029025">
    <property type="entry name" value="T3SS_substrate_exporter_C"/>
</dbReference>
<keyword evidence="9 12" id="KW-1133">Transmembrane helix</keyword>
<keyword evidence="6 12" id="KW-0812">Transmembrane</keyword>
<dbReference type="PANTHER" id="PTHR30531:SF12">
    <property type="entry name" value="FLAGELLAR BIOSYNTHETIC PROTEIN FLHB"/>
    <property type="match status" value="1"/>
</dbReference>
<evidence type="ECO:0000313" key="15">
    <source>
        <dbReference type="Proteomes" id="UP000188246"/>
    </source>
</evidence>
<dbReference type="Pfam" id="PF01312">
    <property type="entry name" value="Bac_export_2"/>
    <property type="match status" value="1"/>
</dbReference>
<feature type="transmembrane region" description="Helical" evidence="12">
    <location>
        <begin position="31"/>
        <end position="51"/>
    </location>
</feature>
<feature type="region of interest" description="Disordered" evidence="13">
    <location>
        <begin position="1"/>
        <end position="22"/>
    </location>
</feature>
<evidence type="ECO:0000313" key="14">
    <source>
        <dbReference type="EMBL" id="AQP54575.1"/>
    </source>
</evidence>
<dbReference type="STRING" id="633807.BW732_10425"/>
<evidence type="ECO:0000256" key="3">
    <source>
        <dbReference type="ARBA" id="ARBA00021622"/>
    </source>
</evidence>
<keyword evidence="10 12" id="KW-0472">Membrane</keyword>
<dbReference type="Gene3D" id="6.10.250.2080">
    <property type="match status" value="1"/>
</dbReference>
<dbReference type="KEGG" id="vpi:BW732_10425"/>
<evidence type="ECO:0000256" key="10">
    <source>
        <dbReference type="ARBA" id="ARBA00023136"/>
    </source>
</evidence>
<dbReference type="InterPro" id="IPR006135">
    <property type="entry name" value="T3SS_substrate_exporter"/>
</dbReference>
<dbReference type="PRINTS" id="PR00950">
    <property type="entry name" value="TYPE3IMSPROT"/>
</dbReference>
<evidence type="ECO:0000256" key="7">
    <source>
        <dbReference type="ARBA" id="ARBA00022795"/>
    </source>
</evidence>
<dbReference type="InterPro" id="IPR006136">
    <property type="entry name" value="FlhB"/>
</dbReference>
<comment type="function">
    <text evidence="12">Required for formation of the rod structure in the basal body of the flagellar apparatus. Together with FliI and FliH, may constitute the export apparatus of flagellin.</text>
</comment>
<comment type="similarity">
    <text evidence="2 12">Belongs to the type III secretion exporter family.</text>
</comment>
<accession>A0A1Q2D8E7</accession>
<dbReference type="GO" id="GO:0009306">
    <property type="term" value="P:protein secretion"/>
    <property type="evidence" value="ECO:0007669"/>
    <property type="project" value="InterPro"/>
</dbReference>
<keyword evidence="4 12" id="KW-0813">Transport</keyword>
<dbReference type="Gene3D" id="3.40.1690.10">
    <property type="entry name" value="secretion proteins EscU"/>
    <property type="match status" value="1"/>
</dbReference>
<evidence type="ECO:0000256" key="9">
    <source>
        <dbReference type="ARBA" id="ARBA00022989"/>
    </source>
</evidence>
<evidence type="ECO:0000256" key="4">
    <source>
        <dbReference type="ARBA" id="ARBA00022448"/>
    </source>
</evidence>
<keyword evidence="11 12" id="KW-1006">Bacterial flagellum protein export</keyword>
<dbReference type="GO" id="GO:0005886">
    <property type="term" value="C:plasma membrane"/>
    <property type="evidence" value="ECO:0007669"/>
    <property type="project" value="UniProtKB-SubCell"/>
</dbReference>
<evidence type="ECO:0000256" key="11">
    <source>
        <dbReference type="ARBA" id="ARBA00023225"/>
    </source>
</evidence>
<feature type="transmembrane region" description="Helical" evidence="12">
    <location>
        <begin position="180"/>
        <end position="209"/>
    </location>
</feature>
<evidence type="ECO:0000256" key="2">
    <source>
        <dbReference type="ARBA" id="ARBA00010690"/>
    </source>
</evidence>
<keyword evidence="8 12" id="KW-0653">Protein transport</keyword>
<protein>
    <recommendedName>
        <fullName evidence="3 12">Flagellar biosynthetic protein FlhB</fullName>
    </recommendedName>
</protein>
<dbReference type="SUPFAM" id="SSF160544">
    <property type="entry name" value="EscU C-terminal domain-like"/>
    <property type="match status" value="1"/>
</dbReference>
<organism evidence="14 15">
    <name type="scientific">Vagococcus penaei</name>
    <dbReference type="NCBI Taxonomy" id="633807"/>
    <lineage>
        <taxon>Bacteria</taxon>
        <taxon>Bacillati</taxon>
        <taxon>Bacillota</taxon>
        <taxon>Bacilli</taxon>
        <taxon>Lactobacillales</taxon>
        <taxon>Enterococcaceae</taxon>
        <taxon>Vagococcus</taxon>
    </lineage>
</organism>
<dbReference type="PANTHER" id="PTHR30531">
    <property type="entry name" value="FLAGELLAR BIOSYNTHETIC PROTEIN FLHB"/>
    <property type="match status" value="1"/>
</dbReference>
<dbReference type="NCBIfam" id="TIGR00328">
    <property type="entry name" value="flhB"/>
    <property type="match status" value="1"/>
</dbReference>
<evidence type="ECO:0000256" key="5">
    <source>
        <dbReference type="ARBA" id="ARBA00022475"/>
    </source>
</evidence>
<evidence type="ECO:0000256" key="6">
    <source>
        <dbReference type="ARBA" id="ARBA00022692"/>
    </source>
</evidence>
<feature type="transmembrane region" description="Helical" evidence="12">
    <location>
        <begin position="140"/>
        <end position="160"/>
    </location>
</feature>
<keyword evidence="7 12" id="KW-1005">Bacterial flagellum biogenesis</keyword>
<evidence type="ECO:0000256" key="8">
    <source>
        <dbReference type="ARBA" id="ARBA00022927"/>
    </source>
</evidence>
<reference evidence="14 15" key="1">
    <citation type="journal article" date="2010" name="Int. J. Syst. Evol. Microbiol.">
        <title>Vagococcus penaei sp. nov., isolated from spoilage microbiota of cooked shrimp (Penaeus vannamei).</title>
        <authorList>
            <person name="Jaffres E."/>
            <person name="Prevost H."/>
            <person name="Rossero A."/>
            <person name="Joffraud J.J."/>
            <person name="Dousset X."/>
        </authorList>
    </citation>
    <scope>NUCLEOTIDE SEQUENCE [LARGE SCALE GENOMIC DNA]</scope>
    <source>
        <strain evidence="14 15">CD276</strain>
    </source>
</reference>
<comment type="subcellular location">
    <subcellularLocation>
        <location evidence="1">Cell membrane</location>
        <topology evidence="1">Multi-pass membrane protein</topology>
    </subcellularLocation>
</comment>
<keyword evidence="14" id="KW-0966">Cell projection</keyword>
<dbReference type="EMBL" id="CP019609">
    <property type="protein sequence ID" value="AQP54575.1"/>
    <property type="molecule type" value="Genomic_DNA"/>
</dbReference>
<feature type="transmembrane region" description="Helical" evidence="12">
    <location>
        <begin position="72"/>
        <end position="91"/>
    </location>
</feature>
<evidence type="ECO:0000256" key="13">
    <source>
        <dbReference type="SAM" id="MobiDB-lite"/>
    </source>
</evidence>
<evidence type="ECO:0000256" key="1">
    <source>
        <dbReference type="ARBA" id="ARBA00004651"/>
    </source>
</evidence>
<evidence type="ECO:0000256" key="12">
    <source>
        <dbReference type="RuleBase" id="RU364091"/>
    </source>
</evidence>
<keyword evidence="5 12" id="KW-1003">Cell membrane</keyword>
<proteinExistence type="inferred from homology"/>
<sequence>MSEKDGKTEKPTPKRLRDSRKKGDIAKSQELVSAASFAVFTLVFIPLWEFVANYSFKLLTSSFAKNFALDGFENNVAVIGFQSMIACLILIGPFLALGFLANFLASFVQVGFLFTGEAIKFDLKKLNPISGFKNIFSSQAIFGLIKNILKLIAIFYITYLEITGSLTDFINLSQVGVEHIFTFVLAFIKRLSIKLTLLLLVLGVADYVYNRYKFTKKLRMSKQEIKDEYKEQEGDPHVKSQRKALYHKMVGGVKNVKDATVVITNPTHLAIAIKYDRATDAAPMVIAEGADLMAQKIREEAKLYQIPIIENKPVARQLYKETGVLEPVPIAMYETIAEVLALVYRMNAESKHKI</sequence>